<comment type="caution">
    <text evidence="1">The sequence shown here is derived from an EMBL/GenBank/DDBJ whole genome shotgun (WGS) entry which is preliminary data.</text>
</comment>
<keyword evidence="2" id="KW-1185">Reference proteome</keyword>
<dbReference type="RefSeq" id="WP_170038017.1">
    <property type="nucleotide sequence ID" value="NZ_JABDTL010000002.1"/>
</dbReference>
<proteinExistence type="predicted"/>
<dbReference type="EMBL" id="JACHIA010000002">
    <property type="protein sequence ID" value="MBB6069232.1"/>
    <property type="molecule type" value="Genomic_DNA"/>
</dbReference>
<dbReference type="AlphaFoldDB" id="A0A841GPF1"/>
<accession>A0A841GPF1</accession>
<dbReference type="Proteomes" id="UP000582837">
    <property type="component" value="Unassembled WGS sequence"/>
</dbReference>
<organism evidence="1 2">
    <name type="scientific">Longimicrobium terrae</name>
    <dbReference type="NCBI Taxonomy" id="1639882"/>
    <lineage>
        <taxon>Bacteria</taxon>
        <taxon>Pseudomonadati</taxon>
        <taxon>Gemmatimonadota</taxon>
        <taxon>Longimicrobiia</taxon>
        <taxon>Longimicrobiales</taxon>
        <taxon>Longimicrobiaceae</taxon>
        <taxon>Longimicrobium</taxon>
    </lineage>
</organism>
<evidence type="ECO:0000313" key="2">
    <source>
        <dbReference type="Proteomes" id="UP000582837"/>
    </source>
</evidence>
<protein>
    <submittedName>
        <fullName evidence="1">Uncharacterized protein</fullName>
    </submittedName>
</protein>
<name>A0A841GPF1_9BACT</name>
<reference evidence="1 2" key="1">
    <citation type="submission" date="2020-08" db="EMBL/GenBank/DDBJ databases">
        <title>Genomic Encyclopedia of Type Strains, Phase IV (KMG-IV): sequencing the most valuable type-strain genomes for metagenomic binning, comparative biology and taxonomic classification.</title>
        <authorList>
            <person name="Goeker M."/>
        </authorList>
    </citation>
    <scope>NUCLEOTIDE SEQUENCE [LARGE SCALE GENOMIC DNA]</scope>
    <source>
        <strain evidence="1 2">DSM 29007</strain>
    </source>
</reference>
<gene>
    <name evidence="1" type="ORF">HNQ61_000847</name>
</gene>
<sequence>MSGDNIGFQAASPDGRERFVLLCFRPDAEGRVATREWSGAEQGGREQTQDAADVLRRIDAWEKAGWKFTESPIRIRAWLGG</sequence>
<evidence type="ECO:0000313" key="1">
    <source>
        <dbReference type="EMBL" id="MBB6069232.1"/>
    </source>
</evidence>